<organism evidence="1 4">
    <name type="scientific">Poseidonibacter ostreae</name>
    <dbReference type="NCBI Taxonomy" id="2654171"/>
    <lineage>
        <taxon>Bacteria</taxon>
        <taxon>Pseudomonadati</taxon>
        <taxon>Campylobacterota</taxon>
        <taxon>Epsilonproteobacteria</taxon>
        <taxon>Campylobacterales</taxon>
        <taxon>Arcobacteraceae</taxon>
        <taxon>Poseidonibacter</taxon>
    </lineage>
</organism>
<name>A0A6L4WVR7_9BACT</name>
<dbReference type="Proteomes" id="UP000461010">
    <property type="component" value="Unassembled WGS sequence"/>
</dbReference>
<evidence type="ECO:0000313" key="1">
    <source>
        <dbReference type="EMBL" id="KAB7891033.1"/>
    </source>
</evidence>
<reference evidence="3 4" key="1">
    <citation type="submission" date="2019-10" db="EMBL/GenBank/DDBJ databases">
        <title>Poseidonibacter ostreae sp. nov., isolated from the gut of the Ostrea denselamellosa.</title>
        <authorList>
            <person name="Choi A."/>
        </authorList>
    </citation>
    <scope>NUCLEOTIDE SEQUENCE [LARGE SCALE GENOMIC DNA]</scope>
    <source>
        <strain evidence="1 4">SJOD-M-33</strain>
        <strain evidence="2 3">SJOD-M-5</strain>
    </source>
</reference>
<evidence type="ECO:0000313" key="3">
    <source>
        <dbReference type="Proteomes" id="UP000461010"/>
    </source>
</evidence>
<comment type="caution">
    <text evidence="1">The sequence shown here is derived from an EMBL/GenBank/DDBJ whole genome shotgun (WGS) entry which is preliminary data.</text>
</comment>
<evidence type="ECO:0000313" key="2">
    <source>
        <dbReference type="EMBL" id="KAB7892757.1"/>
    </source>
</evidence>
<dbReference type="EMBL" id="WFKK01000002">
    <property type="protein sequence ID" value="KAB7891033.1"/>
    <property type="molecule type" value="Genomic_DNA"/>
</dbReference>
<dbReference type="InterPro" id="IPR022478">
    <property type="entry name" value="ABC_transptr_sub-bd_PQQ"/>
</dbReference>
<evidence type="ECO:0000313" key="4">
    <source>
        <dbReference type="Proteomes" id="UP000472839"/>
    </source>
</evidence>
<accession>A0A6L4WVR7</accession>
<dbReference type="NCBIfam" id="TIGR03863">
    <property type="entry name" value="PQQ_ABC_bind"/>
    <property type="match status" value="1"/>
</dbReference>
<dbReference type="InterPro" id="IPR028082">
    <property type="entry name" value="Peripla_BP_I"/>
</dbReference>
<keyword evidence="3" id="KW-1185">Reference proteome</keyword>
<dbReference type="EMBL" id="WFKJ01000002">
    <property type="protein sequence ID" value="KAB7892757.1"/>
    <property type="molecule type" value="Genomic_DNA"/>
</dbReference>
<proteinExistence type="predicted"/>
<sequence>MTMRIVLFITLLFSFIKADILETNILYLEQKIQRPPVLSNVIEIPEDLGIQGAKIAVKDSNKTARFLNQKYNLIEKISSDKKELLSSLEKFINEKNSFVLLKVEDDFLKELIKNPLFKKAVFFNIANKNSDFRQSLCNKNLLHTIASNAMLYDGLIQFLVKRDFKDIFLISGTKQKDLQIKKDIKRAIKKFNANIIEEKQWAYNTDIRRKAADELPVFTQAKDYDVIVTADNYGDFGEFVYFNSWLPRPLAGTQGLTPKTWHKVIEQWGAAQMQNRFEKFASRWMEDEDFAAWIAIRTIVASVSKTKNNDMKTSLDYIYSKDFELGAYKGRKLTYRDFNGQIRMPVALVQPNALVSTSPQDGFLHPTNDLDTLGIASFQVECKK</sequence>
<dbReference type="AlphaFoldDB" id="A0A6L4WVR7"/>
<protein>
    <submittedName>
        <fullName evidence="1">Branched-chain amino acid ABC transporter substrate-binding protein</fullName>
    </submittedName>
</protein>
<dbReference type="Gene3D" id="3.40.50.2300">
    <property type="match status" value="2"/>
</dbReference>
<dbReference type="Proteomes" id="UP000472839">
    <property type="component" value="Unassembled WGS sequence"/>
</dbReference>
<dbReference type="SUPFAM" id="SSF53822">
    <property type="entry name" value="Periplasmic binding protein-like I"/>
    <property type="match status" value="1"/>
</dbReference>
<gene>
    <name evidence="2" type="ORF">GBG18_01035</name>
    <name evidence="1" type="ORF">GBG19_01325</name>
</gene>